<feature type="compositionally biased region" description="Acidic residues" evidence="1">
    <location>
        <begin position="233"/>
        <end position="243"/>
    </location>
</feature>
<evidence type="ECO:0000313" key="3">
    <source>
        <dbReference type="EMBL" id="SHN60785.1"/>
    </source>
</evidence>
<dbReference type="RefSeq" id="WP_072675043.1">
    <property type="nucleotide sequence ID" value="NZ_FRDF01000012.1"/>
</dbReference>
<feature type="chain" id="PRO_5012093809" evidence="2">
    <location>
        <begin position="22"/>
        <end position="243"/>
    </location>
</feature>
<dbReference type="STRING" id="198312.SAMN02745193_02190"/>
<dbReference type="SUPFAM" id="SSF55961">
    <property type="entry name" value="Bet v1-like"/>
    <property type="match status" value="1"/>
</dbReference>
<dbReference type="InterPro" id="IPR023393">
    <property type="entry name" value="START-like_dom_sf"/>
</dbReference>
<evidence type="ECO:0000313" key="4">
    <source>
        <dbReference type="Proteomes" id="UP000184391"/>
    </source>
</evidence>
<organism evidence="3 4">
    <name type="scientific">Erythrobacter sanguineus</name>
    <dbReference type="NCBI Taxonomy" id="198312"/>
    <lineage>
        <taxon>Bacteria</taxon>
        <taxon>Pseudomonadati</taxon>
        <taxon>Pseudomonadota</taxon>
        <taxon>Alphaproteobacteria</taxon>
        <taxon>Sphingomonadales</taxon>
        <taxon>Erythrobacteraceae</taxon>
        <taxon>Erythrobacter/Porphyrobacter group</taxon>
        <taxon>Erythrobacter</taxon>
    </lineage>
</organism>
<accession>A0A1M7SQN7</accession>
<evidence type="ECO:0000256" key="1">
    <source>
        <dbReference type="SAM" id="MobiDB-lite"/>
    </source>
</evidence>
<keyword evidence="2" id="KW-0732">Signal</keyword>
<dbReference type="Proteomes" id="UP000184391">
    <property type="component" value="Unassembled WGS sequence"/>
</dbReference>
<feature type="signal peptide" evidence="2">
    <location>
        <begin position="1"/>
        <end position="21"/>
    </location>
</feature>
<reference evidence="4" key="1">
    <citation type="submission" date="2016-12" db="EMBL/GenBank/DDBJ databases">
        <authorList>
            <person name="Varghese N."/>
            <person name="Submissions S."/>
        </authorList>
    </citation>
    <scope>NUCLEOTIDE SEQUENCE [LARGE SCALE GENOMIC DNA]</scope>
    <source>
        <strain evidence="4">DSM 11032</strain>
    </source>
</reference>
<dbReference type="Gene3D" id="3.30.530.20">
    <property type="match status" value="1"/>
</dbReference>
<protein>
    <submittedName>
        <fullName evidence="3">Polyketide cyclase / dehydrase and lipid transport</fullName>
    </submittedName>
</protein>
<gene>
    <name evidence="3" type="ORF">SAMN02745193_02190</name>
</gene>
<dbReference type="OrthoDB" id="5735475at2"/>
<sequence>MPKIRLPIGAAALALVSGAPAAADVTGSSDNGFVSRHEAVVSATPTEVWLALISPAGWWRAEHTWSGDAANLTLTPQAGGCFCEKIPEVDEPGGFTLEGSVEHMRVIQASPQRALRMQGALGPLQSEPVTGILTIAISEAPQGTRIVWEYNVGGSMRYEVPVISKAVDGVMGAQLTALAGLLGPVVTATKSAALLADDASAALQVEPDAGEPGAGKPDGGKPEGIRVPSVDDVFGDLADEDKP</sequence>
<evidence type="ECO:0000256" key="2">
    <source>
        <dbReference type="SAM" id="SignalP"/>
    </source>
</evidence>
<keyword evidence="4" id="KW-1185">Reference proteome</keyword>
<proteinExistence type="predicted"/>
<dbReference type="AlphaFoldDB" id="A0A1M7SQN7"/>
<name>A0A1M7SQN7_9SPHN</name>
<feature type="region of interest" description="Disordered" evidence="1">
    <location>
        <begin position="204"/>
        <end position="243"/>
    </location>
</feature>
<dbReference type="EMBL" id="FRDF01000012">
    <property type="protein sequence ID" value="SHN60785.1"/>
    <property type="molecule type" value="Genomic_DNA"/>
</dbReference>